<dbReference type="HAMAP" id="MF_01328_B">
    <property type="entry name" value="Ribosomal_uL4_B"/>
    <property type="match status" value="1"/>
</dbReference>
<evidence type="ECO:0000256" key="4">
    <source>
        <dbReference type="ARBA" id="ARBA00035244"/>
    </source>
</evidence>
<dbReference type="GO" id="GO:1990904">
    <property type="term" value="C:ribonucleoprotein complex"/>
    <property type="evidence" value="ECO:0007669"/>
    <property type="project" value="UniProtKB-KW"/>
</dbReference>
<dbReference type="InterPro" id="IPR023574">
    <property type="entry name" value="Ribosomal_uL4_dom_sf"/>
</dbReference>
<reference evidence="6 7" key="1">
    <citation type="submission" date="2014-11" db="EMBL/GenBank/DDBJ databases">
        <title>A Rickettsiales Symbiont of Amoebae With Ancient Features.</title>
        <authorList>
            <person name="Schulz F."/>
            <person name="Martijn J."/>
            <person name="Wascher F."/>
            <person name="Kostanjsek R."/>
            <person name="Ettema T.J."/>
            <person name="Horn M."/>
        </authorList>
    </citation>
    <scope>NUCLEOTIDE SEQUENCE [LARGE SCALE GENOMIC DNA]</scope>
    <source>
        <strain evidence="6 7">UWC36</strain>
    </source>
</reference>
<dbReference type="EMBL" id="JSWE01000058">
    <property type="protein sequence ID" value="KIE05824.1"/>
    <property type="molecule type" value="Genomic_DNA"/>
</dbReference>
<keyword evidence="7" id="KW-1185">Reference proteome</keyword>
<comment type="subunit">
    <text evidence="5">Part of the 50S ribosomal subunit.</text>
</comment>
<keyword evidence="3 5" id="KW-0687">Ribonucleoprotein</keyword>
<protein>
    <recommendedName>
        <fullName evidence="4 5">Large ribosomal subunit protein uL4</fullName>
    </recommendedName>
</protein>
<dbReference type="InterPro" id="IPR013005">
    <property type="entry name" value="Ribosomal_uL4-like"/>
</dbReference>
<organism evidence="6 7">
    <name type="scientific">Candidatus Jidaibacter acanthamoebae</name>
    <dbReference type="NCBI Taxonomy" id="86105"/>
    <lineage>
        <taxon>Bacteria</taxon>
        <taxon>Pseudomonadati</taxon>
        <taxon>Pseudomonadota</taxon>
        <taxon>Alphaproteobacteria</taxon>
        <taxon>Rickettsiales</taxon>
        <taxon>Candidatus Midichloriaceae</taxon>
        <taxon>Candidatus Jidaibacter</taxon>
    </lineage>
</organism>
<sequence length="208" mass="23556">MIVMKLDIINLNNDITGQIDLHPEIFGLEPQEDILYKIIHWQLAKRRAGTHQVKERGDVRGSTRKIYKQKGTGKARHGAIRGAQFRGGGIIFGPHFRSHEYKINKKVRKLGLKFALSSKLKEVHLTIMDEFNLSSHKTADLKQKLGNFNAKSILIIDNNINENVKKSCANIHTINVLPVAGINVYDIIRHEKLIITVDALNAIKERLA</sequence>
<evidence type="ECO:0000313" key="7">
    <source>
        <dbReference type="Proteomes" id="UP000031258"/>
    </source>
</evidence>
<dbReference type="NCBIfam" id="TIGR03953">
    <property type="entry name" value="rplD_bact"/>
    <property type="match status" value="1"/>
</dbReference>
<evidence type="ECO:0000256" key="5">
    <source>
        <dbReference type="HAMAP-Rule" id="MF_01328"/>
    </source>
</evidence>
<dbReference type="Pfam" id="PF00573">
    <property type="entry name" value="Ribosomal_L4"/>
    <property type="match status" value="1"/>
</dbReference>
<dbReference type="Proteomes" id="UP000031258">
    <property type="component" value="Unassembled WGS sequence"/>
</dbReference>
<evidence type="ECO:0000256" key="2">
    <source>
        <dbReference type="ARBA" id="ARBA00022980"/>
    </source>
</evidence>
<dbReference type="STRING" id="86105.NF27_CG00040"/>
<keyword evidence="5" id="KW-0694">RNA-binding</keyword>
<keyword evidence="5" id="KW-0699">rRNA-binding</keyword>
<dbReference type="PANTHER" id="PTHR10746">
    <property type="entry name" value="50S RIBOSOMAL PROTEIN L4"/>
    <property type="match status" value="1"/>
</dbReference>
<evidence type="ECO:0000256" key="3">
    <source>
        <dbReference type="ARBA" id="ARBA00023274"/>
    </source>
</evidence>
<accession>A0A0C1QJY6</accession>
<dbReference type="PANTHER" id="PTHR10746:SF6">
    <property type="entry name" value="LARGE RIBOSOMAL SUBUNIT PROTEIN UL4M"/>
    <property type="match status" value="1"/>
</dbReference>
<evidence type="ECO:0000313" key="6">
    <source>
        <dbReference type="EMBL" id="KIE05824.1"/>
    </source>
</evidence>
<comment type="similarity">
    <text evidence="1 5">Belongs to the universal ribosomal protein uL4 family.</text>
</comment>
<dbReference type="AlphaFoldDB" id="A0A0C1QJY6"/>
<name>A0A0C1QJY6_9RICK</name>
<dbReference type="GO" id="GO:0019843">
    <property type="term" value="F:rRNA binding"/>
    <property type="evidence" value="ECO:0007669"/>
    <property type="project" value="UniProtKB-UniRule"/>
</dbReference>
<proteinExistence type="inferred from homology"/>
<dbReference type="InterPro" id="IPR002136">
    <property type="entry name" value="Ribosomal_uL4"/>
</dbReference>
<dbReference type="GO" id="GO:0006412">
    <property type="term" value="P:translation"/>
    <property type="evidence" value="ECO:0007669"/>
    <property type="project" value="UniProtKB-UniRule"/>
</dbReference>
<dbReference type="PATRIC" id="fig|86105.3.peg.238"/>
<dbReference type="SUPFAM" id="SSF52166">
    <property type="entry name" value="Ribosomal protein L4"/>
    <property type="match status" value="1"/>
</dbReference>
<dbReference type="GO" id="GO:0005840">
    <property type="term" value="C:ribosome"/>
    <property type="evidence" value="ECO:0007669"/>
    <property type="project" value="UniProtKB-KW"/>
</dbReference>
<comment type="function">
    <text evidence="5">One of the primary rRNA binding proteins, this protein initially binds near the 5'-end of the 23S rRNA. It is important during the early stages of 50S assembly. It makes multiple contacts with different domains of the 23S rRNA in the assembled 50S subunit and ribosome.</text>
</comment>
<evidence type="ECO:0000256" key="1">
    <source>
        <dbReference type="ARBA" id="ARBA00010528"/>
    </source>
</evidence>
<keyword evidence="2 5" id="KW-0689">Ribosomal protein</keyword>
<dbReference type="GO" id="GO:0003735">
    <property type="term" value="F:structural constituent of ribosome"/>
    <property type="evidence" value="ECO:0007669"/>
    <property type="project" value="InterPro"/>
</dbReference>
<gene>
    <name evidence="6" type="primary">rplD_2</name>
    <name evidence="5" type="synonym">rplD</name>
    <name evidence="6" type="ORF">NF27_CG00040</name>
</gene>
<dbReference type="Gene3D" id="3.40.1370.10">
    <property type="match status" value="1"/>
</dbReference>
<comment type="function">
    <text evidence="5">Forms part of the polypeptide exit tunnel.</text>
</comment>
<comment type="caution">
    <text evidence="6">The sequence shown here is derived from an EMBL/GenBank/DDBJ whole genome shotgun (WGS) entry which is preliminary data.</text>
</comment>